<dbReference type="GO" id="GO:0005634">
    <property type="term" value="C:nucleus"/>
    <property type="evidence" value="ECO:0007669"/>
    <property type="project" value="TreeGrafter"/>
</dbReference>
<evidence type="ECO:0000256" key="3">
    <source>
        <dbReference type="ARBA" id="ARBA00022801"/>
    </source>
</evidence>
<evidence type="ECO:0000256" key="4">
    <source>
        <dbReference type="ARBA" id="ARBA00022807"/>
    </source>
</evidence>
<proteinExistence type="inferred from homology"/>
<evidence type="ECO:0000259" key="6">
    <source>
        <dbReference type="PROSITE" id="PS50600"/>
    </source>
</evidence>
<feature type="region of interest" description="Disordered" evidence="5">
    <location>
        <begin position="220"/>
        <end position="268"/>
    </location>
</feature>
<evidence type="ECO:0000313" key="7">
    <source>
        <dbReference type="EnsemblMetazoa" id="XP_016664421.1"/>
    </source>
</evidence>
<comment type="similarity">
    <text evidence="1">Belongs to the peptidase C48 family.</text>
</comment>
<reference evidence="8" key="1">
    <citation type="submission" date="2010-06" db="EMBL/GenBank/DDBJ databases">
        <authorList>
            <person name="Jiang H."/>
            <person name="Abraham K."/>
            <person name="Ali S."/>
            <person name="Alsbrooks S.L."/>
            <person name="Anim B.N."/>
            <person name="Anosike U.S."/>
            <person name="Attaway T."/>
            <person name="Bandaranaike D.P."/>
            <person name="Battles P.K."/>
            <person name="Bell S.N."/>
            <person name="Bell A.V."/>
            <person name="Beltran B."/>
            <person name="Bickham C."/>
            <person name="Bustamante Y."/>
            <person name="Caleb T."/>
            <person name="Canada A."/>
            <person name="Cardenas V."/>
            <person name="Carter K."/>
            <person name="Chacko J."/>
            <person name="Chandrabose M.N."/>
            <person name="Chavez D."/>
            <person name="Chavez A."/>
            <person name="Chen L."/>
            <person name="Chu H.-S."/>
            <person name="Claassen K.J."/>
            <person name="Cockrell R."/>
            <person name="Collins M."/>
            <person name="Cooper J.A."/>
            <person name="Cree A."/>
            <person name="Curry S.M."/>
            <person name="Da Y."/>
            <person name="Dao M.D."/>
            <person name="Das B."/>
            <person name="Davila M.-L."/>
            <person name="Davy-Carroll L."/>
            <person name="Denson S."/>
            <person name="Dinh H."/>
            <person name="Ebong V.E."/>
            <person name="Edwards J.R."/>
            <person name="Egan A."/>
            <person name="El-Daye J."/>
            <person name="Escobedo L."/>
            <person name="Fernandez S."/>
            <person name="Fernando P.R."/>
            <person name="Flagg N."/>
            <person name="Forbes L.D."/>
            <person name="Fowler R.G."/>
            <person name="Fu Q."/>
            <person name="Gabisi R.A."/>
            <person name="Ganer J."/>
            <person name="Garbino Pronczuk A."/>
            <person name="Garcia R.M."/>
            <person name="Garner T."/>
            <person name="Garrett T.E."/>
            <person name="Gonzalez D.A."/>
            <person name="Hamid H."/>
            <person name="Hawkins E.S."/>
            <person name="Hirani K."/>
            <person name="Hogues M.E."/>
            <person name="Hollins B."/>
            <person name="Hsiao C.-H."/>
            <person name="Jabil R."/>
            <person name="James M.L."/>
            <person name="Jhangiani S.N."/>
            <person name="Johnson B."/>
            <person name="Johnson Q."/>
            <person name="Joshi V."/>
            <person name="Kalu J.B."/>
            <person name="Kam C."/>
            <person name="Kashfia A."/>
            <person name="Keebler J."/>
            <person name="Kisamo H."/>
            <person name="Kovar C.L."/>
            <person name="Lago L.A."/>
            <person name="Lai C.-Y."/>
            <person name="Laidlaw J."/>
            <person name="Lara F."/>
            <person name="Le T.-K."/>
            <person name="Lee S.L."/>
            <person name="Legall F.H."/>
            <person name="Lemon S.J."/>
            <person name="Lewis L.R."/>
            <person name="Li B."/>
            <person name="Liu Y."/>
            <person name="Liu Y.-S."/>
            <person name="Lopez J."/>
            <person name="Lozado R.J."/>
            <person name="Lu J."/>
            <person name="Madu R.C."/>
            <person name="Maheshwari M."/>
            <person name="Maheshwari R."/>
            <person name="Malloy K."/>
            <person name="Martinez E."/>
            <person name="Mathew T."/>
            <person name="Mercado I.C."/>
            <person name="Mercado C."/>
            <person name="Meyer B."/>
            <person name="Montgomery K."/>
            <person name="Morgan M.B."/>
            <person name="Munidasa M."/>
            <person name="Nazareth L.V."/>
            <person name="Nelson J."/>
            <person name="Ng B.M."/>
            <person name="Nguyen N.B."/>
            <person name="Nguyen P.Q."/>
            <person name="Nguyen T."/>
            <person name="Obregon M."/>
            <person name="Okwuonu G.O."/>
            <person name="Onwere C.G."/>
            <person name="Orozco G."/>
            <person name="Parra A."/>
            <person name="Patel S."/>
            <person name="Patil S."/>
            <person name="Perez A."/>
            <person name="Perez Y."/>
            <person name="Pham C."/>
            <person name="Primus E.L."/>
            <person name="Pu L.-L."/>
            <person name="Puazo M."/>
            <person name="Qin X."/>
            <person name="Quiroz J.B."/>
            <person name="Reese J."/>
            <person name="Richards S."/>
            <person name="Rives C.M."/>
            <person name="Robberts R."/>
            <person name="Ruiz S.J."/>
            <person name="Ruiz M.J."/>
            <person name="Santibanez J."/>
            <person name="Schneider B.W."/>
            <person name="Sisson I."/>
            <person name="Smith M."/>
            <person name="Sodergren E."/>
            <person name="Song X.-Z."/>
            <person name="Song B.B."/>
            <person name="Summersgill H."/>
            <person name="Thelus R."/>
            <person name="Thornton R.D."/>
            <person name="Trejos Z.Y."/>
            <person name="Usmani K."/>
            <person name="Vattathil S."/>
            <person name="Villasana D."/>
            <person name="Walker D.L."/>
            <person name="Wang S."/>
            <person name="Wang K."/>
            <person name="White C.S."/>
            <person name="Williams A.C."/>
            <person name="Williamson J."/>
            <person name="Wilson K."/>
            <person name="Woghiren I.O."/>
            <person name="Woodworth J.R."/>
            <person name="Worley K.C."/>
            <person name="Wright R.A."/>
            <person name="Wu W."/>
            <person name="Young L."/>
            <person name="Zhang L."/>
            <person name="Zhang J."/>
            <person name="Zhu Y."/>
            <person name="Muzny D.M."/>
            <person name="Weinstock G."/>
            <person name="Gibbs R.A."/>
        </authorList>
    </citation>
    <scope>NUCLEOTIDE SEQUENCE [LARGE SCALE GENOMIC DNA]</scope>
    <source>
        <strain evidence="8">LSR1</strain>
    </source>
</reference>
<organism evidence="7 8">
    <name type="scientific">Acyrthosiphon pisum</name>
    <name type="common">Pea aphid</name>
    <dbReference type="NCBI Taxonomy" id="7029"/>
    <lineage>
        <taxon>Eukaryota</taxon>
        <taxon>Metazoa</taxon>
        <taxon>Ecdysozoa</taxon>
        <taxon>Arthropoda</taxon>
        <taxon>Hexapoda</taxon>
        <taxon>Insecta</taxon>
        <taxon>Pterygota</taxon>
        <taxon>Neoptera</taxon>
        <taxon>Paraneoptera</taxon>
        <taxon>Hemiptera</taxon>
        <taxon>Sternorrhyncha</taxon>
        <taxon>Aphidomorpha</taxon>
        <taxon>Aphidoidea</taxon>
        <taxon>Aphididae</taxon>
        <taxon>Macrosiphini</taxon>
        <taxon>Acyrthosiphon</taxon>
    </lineage>
</organism>
<accession>A0A8R2D7U3</accession>
<dbReference type="Proteomes" id="UP000007819">
    <property type="component" value="Chromosome A2"/>
</dbReference>
<dbReference type="OrthoDB" id="5065855at2759"/>
<name>A0A8R2D7U3_ACYPI</name>
<keyword evidence="3" id="KW-0378">Hydrolase</keyword>
<dbReference type="AlphaFoldDB" id="A0A8R2D7U3"/>
<feature type="compositionally biased region" description="Low complexity" evidence="5">
    <location>
        <begin position="220"/>
        <end position="265"/>
    </location>
</feature>
<dbReference type="GO" id="GO:0006508">
    <property type="term" value="P:proteolysis"/>
    <property type="evidence" value="ECO:0007669"/>
    <property type="project" value="UniProtKB-KW"/>
</dbReference>
<sequence>MAGYTSNFFKHWYNSTIIEDYLTTLTNENPTSYFFSVDFFKKYHTEGLNGIYRWIKKPIMNMDNLLFPVNVGNHWILVAVFINSKTVVCYDGKHRDHQNTLTTIKQFLTDWEVHSGLQPSAWATIHGVTPTQFNNNDCGPWILAIAKCIVLTKPICFTEEDIPQLRIQQHQETMANLIQSTTHPLITTPLNQSSNKNTPTTSTMTEQTITTTTINTTPTTITTTTINTTPTTTTTTDKPTSETTHTTTTIIPASTTPHPTPSTQHTTKKIKIRPENWISRSKKTRRRRALYRLLHQDTKSNLTQQLSTTPLSPSFDENPFITPIITEQAITTTTIDRTRDTTTFTTTDTKQETPTTTTTTDEPTSQTPPTTTNMTPASTTPHPTPSTQYATKKDKIRPENWVSRSKKTRMRRARYKLLHGH</sequence>
<feature type="compositionally biased region" description="Polar residues" evidence="5">
    <location>
        <begin position="186"/>
        <end position="197"/>
    </location>
</feature>
<evidence type="ECO:0000313" key="8">
    <source>
        <dbReference type="Proteomes" id="UP000007819"/>
    </source>
</evidence>
<feature type="region of interest" description="Disordered" evidence="5">
    <location>
        <begin position="186"/>
        <end position="205"/>
    </location>
</feature>
<dbReference type="InterPro" id="IPR038765">
    <property type="entry name" value="Papain-like_cys_pep_sf"/>
</dbReference>
<feature type="domain" description="Ubiquitin-like protease family profile" evidence="6">
    <location>
        <begin position="1"/>
        <end position="149"/>
    </location>
</feature>
<dbReference type="KEGG" id="api:107885314"/>
<feature type="compositionally biased region" description="Low complexity" evidence="5">
    <location>
        <begin position="340"/>
        <end position="387"/>
    </location>
</feature>
<dbReference type="SUPFAM" id="SSF54001">
    <property type="entry name" value="Cysteine proteinases"/>
    <property type="match status" value="1"/>
</dbReference>
<dbReference type="Gene3D" id="3.40.395.10">
    <property type="entry name" value="Adenoviral Proteinase, Chain A"/>
    <property type="match status" value="1"/>
</dbReference>
<evidence type="ECO:0000256" key="2">
    <source>
        <dbReference type="ARBA" id="ARBA00022670"/>
    </source>
</evidence>
<dbReference type="GO" id="GO:0016926">
    <property type="term" value="P:protein desumoylation"/>
    <property type="evidence" value="ECO:0007669"/>
    <property type="project" value="TreeGrafter"/>
</dbReference>
<keyword evidence="2" id="KW-0645">Protease</keyword>
<reference evidence="7" key="2">
    <citation type="submission" date="2022-06" db="UniProtKB">
        <authorList>
            <consortium name="EnsemblMetazoa"/>
        </authorList>
    </citation>
    <scope>IDENTIFICATION</scope>
</reference>
<dbReference type="InterPro" id="IPR003653">
    <property type="entry name" value="Peptidase_C48_C"/>
</dbReference>
<feature type="region of interest" description="Disordered" evidence="5">
    <location>
        <begin position="340"/>
        <end position="421"/>
    </location>
</feature>
<keyword evidence="8" id="KW-1185">Reference proteome</keyword>
<dbReference type="PROSITE" id="PS50600">
    <property type="entry name" value="ULP_PROTEASE"/>
    <property type="match status" value="1"/>
</dbReference>
<dbReference type="GeneID" id="107885314"/>
<dbReference type="RefSeq" id="XP_016664421.1">
    <property type="nucleotide sequence ID" value="XM_016808932.1"/>
</dbReference>
<dbReference type="GO" id="GO:0016929">
    <property type="term" value="F:deSUMOylase activity"/>
    <property type="evidence" value="ECO:0007669"/>
    <property type="project" value="TreeGrafter"/>
</dbReference>
<protein>
    <recommendedName>
        <fullName evidence="6">Ubiquitin-like protease family profile domain-containing protein</fullName>
    </recommendedName>
</protein>
<feature type="compositionally biased region" description="Basic residues" evidence="5">
    <location>
        <begin position="404"/>
        <end position="421"/>
    </location>
</feature>
<evidence type="ECO:0000256" key="1">
    <source>
        <dbReference type="ARBA" id="ARBA00005234"/>
    </source>
</evidence>
<dbReference type="EnsemblMetazoa" id="XM_016808932.2">
    <property type="protein sequence ID" value="XP_016664421.1"/>
    <property type="gene ID" value="LOC107885314"/>
</dbReference>
<dbReference type="PANTHER" id="PTHR12606">
    <property type="entry name" value="SENTRIN/SUMO-SPECIFIC PROTEASE"/>
    <property type="match status" value="1"/>
</dbReference>
<evidence type="ECO:0000256" key="5">
    <source>
        <dbReference type="SAM" id="MobiDB-lite"/>
    </source>
</evidence>
<dbReference type="PANTHER" id="PTHR12606:SF141">
    <property type="entry name" value="GH15225P-RELATED"/>
    <property type="match status" value="1"/>
</dbReference>
<keyword evidence="4" id="KW-0788">Thiol protease</keyword>
<dbReference type="Pfam" id="PF02902">
    <property type="entry name" value="Peptidase_C48"/>
    <property type="match status" value="1"/>
</dbReference>